<evidence type="ECO:0000313" key="2">
    <source>
        <dbReference type="EMBL" id="KON74200.1"/>
    </source>
</evidence>
<dbReference type="Proteomes" id="UP000037387">
    <property type="component" value="Unassembled WGS sequence"/>
</dbReference>
<name>A0A0M0F9B2_CELCE</name>
<dbReference type="AlphaFoldDB" id="A0A0M0F9B2"/>
<sequence>MVPAPTGRSGTVRDATTIVARPRTAPPADVPRA</sequence>
<dbReference type="EMBL" id="ATNL01000007">
    <property type="protein sequence ID" value="KON74200.1"/>
    <property type="molecule type" value="Genomic_DNA"/>
</dbReference>
<proteinExistence type="predicted"/>
<dbReference type="PATRIC" id="fig|1350482.3.peg.1771"/>
<keyword evidence="3" id="KW-1185">Reference proteome</keyword>
<organism evidence="2 3">
    <name type="scientific">Cellulosimicrobium cellulans F16</name>
    <dbReference type="NCBI Taxonomy" id="1350482"/>
    <lineage>
        <taxon>Bacteria</taxon>
        <taxon>Bacillati</taxon>
        <taxon>Actinomycetota</taxon>
        <taxon>Actinomycetes</taxon>
        <taxon>Micrococcales</taxon>
        <taxon>Promicromonosporaceae</taxon>
        <taxon>Cellulosimicrobium</taxon>
    </lineage>
</organism>
<gene>
    <name evidence="2" type="ORF">M768_08840</name>
</gene>
<feature type="region of interest" description="Disordered" evidence="1">
    <location>
        <begin position="1"/>
        <end position="33"/>
    </location>
</feature>
<feature type="compositionally biased region" description="Pro residues" evidence="1">
    <location>
        <begin position="24"/>
        <end position="33"/>
    </location>
</feature>
<evidence type="ECO:0000256" key="1">
    <source>
        <dbReference type="SAM" id="MobiDB-lite"/>
    </source>
</evidence>
<reference evidence="2 3" key="1">
    <citation type="journal article" date="2015" name="Sci. Rep.">
        <title>Functional and structural properties of a novel cellulosome-like multienzyme complex: efficient glycoside hydrolysis of water-insoluble 7-xylosyl-10-deacetylpaclitaxel.</title>
        <authorList>
            <person name="Dou T.Y."/>
            <person name="Luan H.W."/>
            <person name="Ge G.B."/>
            <person name="Dong M.M."/>
            <person name="Zou H.F."/>
            <person name="He Y.Q."/>
            <person name="Cui P."/>
            <person name="Wang J.Y."/>
            <person name="Hao D.C."/>
            <person name="Yang S.L."/>
            <person name="Yang L."/>
        </authorList>
    </citation>
    <scope>NUCLEOTIDE SEQUENCE [LARGE SCALE GENOMIC DNA]</scope>
    <source>
        <strain evidence="2 3">F16</strain>
    </source>
</reference>
<protein>
    <submittedName>
        <fullName evidence="2">Uncharacterized protein</fullName>
    </submittedName>
</protein>
<accession>A0A0M0F9B2</accession>
<evidence type="ECO:0000313" key="3">
    <source>
        <dbReference type="Proteomes" id="UP000037387"/>
    </source>
</evidence>
<comment type="caution">
    <text evidence="2">The sequence shown here is derived from an EMBL/GenBank/DDBJ whole genome shotgun (WGS) entry which is preliminary data.</text>
</comment>